<feature type="transmembrane region" description="Helical" evidence="1">
    <location>
        <begin position="12"/>
        <end position="35"/>
    </location>
</feature>
<dbReference type="PANTHER" id="PTHR33490:SF6">
    <property type="entry name" value="SLL1049 PROTEIN"/>
    <property type="match status" value="1"/>
</dbReference>
<dbReference type="InterPro" id="IPR013784">
    <property type="entry name" value="Carb-bd-like_fold"/>
</dbReference>
<sequence>MKKNCPWRMPRLILKGAFFGVLFYSYICSASLIYLEGKHVVSFQFPNFHDAEMPDFIDYSNNGFSQQVKKDEIWQAVKLESSLSQLKTKAPFPVNERSLPDKFLVFLKPSKLIQSDHSEINHLRRRLVDEYKPKTVVDFVRACITYAKENVAYDLTVPQNALSALELRKGSCVGISCLVIALLRNAGIPARYVLGYNPPGYNWGQKEEVFGVTQTGGGFHMWMEAYYPDCGWVFSDPANSINHVDIYHWVIEVGKDETINPRFLKRIGDAMRAARTSIEHLSETKDIRVVGIFKGLPAKSNLFSRISPSDQVEYVGSLHVRILSAQKREIIPHGQLHYYTDRRKYYIHEADKSGIISLPVLTPGEHVILCQAEGYATTPKMKVLIERGKTNQQDVYLEAGGEITCWVVDEDNNAISRGEIVLWTGLTGKAFPINKDGTYTFTGLKAGKYYVSVQKKGYREKRHAVKLLAGKKKRLKIMMQKTN</sequence>
<accession>A0ABV6YVL7</accession>
<dbReference type="Gene3D" id="2.60.40.1120">
    <property type="entry name" value="Carboxypeptidase-like, regulatory domain"/>
    <property type="match status" value="1"/>
</dbReference>
<keyword evidence="1" id="KW-1133">Transmembrane helix</keyword>
<evidence type="ECO:0000259" key="2">
    <source>
        <dbReference type="SMART" id="SM00460"/>
    </source>
</evidence>
<dbReference type="Proteomes" id="UP001594351">
    <property type="component" value="Unassembled WGS sequence"/>
</dbReference>
<protein>
    <submittedName>
        <fullName evidence="3">Transglutaminase domain-containing protein</fullName>
    </submittedName>
</protein>
<feature type="domain" description="Transglutaminase-like" evidence="2">
    <location>
        <begin position="164"/>
        <end position="239"/>
    </location>
</feature>
<dbReference type="InterPro" id="IPR038765">
    <property type="entry name" value="Papain-like_cys_pep_sf"/>
</dbReference>
<dbReference type="Pfam" id="PF13620">
    <property type="entry name" value="CarboxypepD_reg"/>
    <property type="match status" value="1"/>
</dbReference>
<dbReference type="SMART" id="SM00460">
    <property type="entry name" value="TGc"/>
    <property type="match status" value="1"/>
</dbReference>
<reference evidence="3 4" key="1">
    <citation type="submission" date="2024-09" db="EMBL/GenBank/DDBJ databases">
        <title>Laminarin stimulates single cell rates of sulfate reduction while oxygen inhibits transcriptomic activity in coastal marine sediment.</title>
        <authorList>
            <person name="Lindsay M."/>
            <person name="Orcutt B."/>
            <person name="Emerson D."/>
            <person name="Stepanauskas R."/>
            <person name="D'Angelo T."/>
        </authorList>
    </citation>
    <scope>NUCLEOTIDE SEQUENCE [LARGE SCALE GENOMIC DNA]</scope>
    <source>
        <strain evidence="3">SAG AM-311-K15</strain>
    </source>
</reference>
<keyword evidence="4" id="KW-1185">Reference proteome</keyword>
<evidence type="ECO:0000313" key="4">
    <source>
        <dbReference type="Proteomes" id="UP001594351"/>
    </source>
</evidence>
<keyword evidence="1" id="KW-0472">Membrane</keyword>
<dbReference type="SUPFAM" id="SSF49452">
    <property type="entry name" value="Starch-binding domain-like"/>
    <property type="match status" value="1"/>
</dbReference>
<gene>
    <name evidence="3" type="ORF">ACFL27_08665</name>
</gene>
<dbReference type="PANTHER" id="PTHR33490">
    <property type="entry name" value="BLR5614 PROTEIN-RELATED"/>
    <property type="match status" value="1"/>
</dbReference>
<dbReference type="Pfam" id="PF01841">
    <property type="entry name" value="Transglut_core"/>
    <property type="match status" value="1"/>
</dbReference>
<evidence type="ECO:0000256" key="1">
    <source>
        <dbReference type="SAM" id="Phobius"/>
    </source>
</evidence>
<dbReference type="Gene3D" id="3.10.620.30">
    <property type="match status" value="1"/>
</dbReference>
<dbReference type="InterPro" id="IPR002931">
    <property type="entry name" value="Transglutaminase-like"/>
</dbReference>
<proteinExistence type="predicted"/>
<name>A0ABV6YVL7_UNCC1</name>
<evidence type="ECO:0000313" key="3">
    <source>
        <dbReference type="EMBL" id="MFC1850249.1"/>
    </source>
</evidence>
<dbReference type="EMBL" id="JBHPBY010000086">
    <property type="protein sequence ID" value="MFC1850249.1"/>
    <property type="molecule type" value="Genomic_DNA"/>
</dbReference>
<comment type="caution">
    <text evidence="3">The sequence shown here is derived from an EMBL/GenBank/DDBJ whole genome shotgun (WGS) entry which is preliminary data.</text>
</comment>
<keyword evidence="1" id="KW-0812">Transmembrane</keyword>
<dbReference type="SUPFAM" id="SSF54001">
    <property type="entry name" value="Cysteine proteinases"/>
    <property type="match status" value="1"/>
</dbReference>
<organism evidence="3 4">
    <name type="scientific">candidate division CSSED10-310 bacterium</name>
    <dbReference type="NCBI Taxonomy" id="2855610"/>
    <lineage>
        <taxon>Bacteria</taxon>
        <taxon>Bacteria division CSSED10-310</taxon>
    </lineage>
</organism>